<accession>A0A1V0N426</accession>
<dbReference type="AlphaFoldDB" id="A0A1V0N426"/>
<dbReference type="RefSeq" id="WP_081142228.1">
    <property type="nucleotide sequence ID" value="NZ_CP015363.1"/>
</dbReference>
<evidence type="ECO:0000313" key="1">
    <source>
        <dbReference type="EMBL" id="ARD84837.1"/>
    </source>
</evidence>
<protein>
    <recommendedName>
        <fullName evidence="3">CopG family transcriptional regulator</fullName>
    </recommendedName>
</protein>
<evidence type="ECO:0000313" key="2">
    <source>
        <dbReference type="Proteomes" id="UP000192050"/>
    </source>
</evidence>
<gene>
    <name evidence="1" type="ORF">FAD_0954</name>
</gene>
<keyword evidence="2" id="KW-1185">Reference proteome</keyword>
<organism evidence="1 2">
    <name type="scientific">Ferroplasma acidiphilum</name>
    <dbReference type="NCBI Taxonomy" id="74969"/>
    <lineage>
        <taxon>Archaea</taxon>
        <taxon>Methanobacteriati</taxon>
        <taxon>Thermoplasmatota</taxon>
        <taxon>Thermoplasmata</taxon>
        <taxon>Thermoplasmatales</taxon>
        <taxon>Ferroplasmaceae</taxon>
        <taxon>Ferroplasma</taxon>
    </lineage>
</organism>
<dbReference type="OrthoDB" id="7794at2157"/>
<sequence length="73" mass="8670">MEDEITTIQLKKSVVNALKEIKKYPRETYNEIILDLINDARETHELNTFVQKAQESKMKELWEEGDYSGWEHA</sequence>
<evidence type="ECO:0008006" key="3">
    <source>
        <dbReference type="Google" id="ProtNLM"/>
    </source>
</evidence>
<dbReference type="EMBL" id="CP015363">
    <property type="protein sequence ID" value="ARD84837.1"/>
    <property type="molecule type" value="Genomic_DNA"/>
</dbReference>
<dbReference type="KEGG" id="fai:FAD_0954"/>
<reference evidence="1 2" key="1">
    <citation type="submission" date="2011-10" db="EMBL/GenBank/DDBJ databases">
        <title>Metabolic and evolutionary patterns in the extreme acidophile Ferroplasma acidiphilum.</title>
        <authorList>
            <person name="Golyshina O.V."/>
            <person name="Kozyavkin S.A."/>
            <person name="Tatusov R.L."/>
            <person name="Slesarev A.I."/>
            <person name="Golyshin P.N."/>
        </authorList>
    </citation>
    <scope>NUCLEOTIDE SEQUENCE [LARGE SCALE GENOMIC DNA]</scope>
    <source>
        <strain evidence="2">Y</strain>
    </source>
</reference>
<dbReference type="Proteomes" id="UP000192050">
    <property type="component" value="Chromosome"/>
</dbReference>
<proteinExistence type="predicted"/>
<name>A0A1V0N426_9ARCH</name>
<dbReference type="GeneID" id="31676455"/>